<protein>
    <recommendedName>
        <fullName evidence="4">SH3 domain-containing protein</fullName>
    </recommendedName>
</protein>
<organism evidence="2 3">
    <name type="scientific">Micromonospora carbonacea</name>
    <dbReference type="NCBI Taxonomy" id="47853"/>
    <lineage>
        <taxon>Bacteria</taxon>
        <taxon>Bacillati</taxon>
        <taxon>Actinomycetota</taxon>
        <taxon>Actinomycetes</taxon>
        <taxon>Micromonosporales</taxon>
        <taxon>Micromonosporaceae</taxon>
        <taxon>Micromonospora</taxon>
    </lineage>
</organism>
<name>A0A1C5AME3_9ACTN</name>
<sequence>MSKSNLAVRRRLARVAAIVGAAGAVVAVTSMPAAAAGPYISSNSGGANIRSCANTGCSSNGYYGNGTGVTMVCWVDSQWVYPPNSNYASNRWFRVNSPTSGYIHSSLIANQVSTPAC</sequence>
<dbReference type="RefSeq" id="WP_074477641.1">
    <property type="nucleotide sequence ID" value="NZ_FMCT01000014.1"/>
</dbReference>
<proteinExistence type="predicted"/>
<dbReference type="Proteomes" id="UP000183585">
    <property type="component" value="Unassembled WGS sequence"/>
</dbReference>
<dbReference type="AlphaFoldDB" id="A0A1C5AME3"/>
<feature type="chain" id="PRO_5008711315" description="SH3 domain-containing protein" evidence="1">
    <location>
        <begin position="36"/>
        <end position="117"/>
    </location>
</feature>
<evidence type="ECO:0008006" key="4">
    <source>
        <dbReference type="Google" id="ProtNLM"/>
    </source>
</evidence>
<evidence type="ECO:0000313" key="3">
    <source>
        <dbReference type="Proteomes" id="UP000183585"/>
    </source>
</evidence>
<keyword evidence="1" id="KW-0732">Signal</keyword>
<keyword evidence="3" id="KW-1185">Reference proteome</keyword>
<evidence type="ECO:0000256" key="1">
    <source>
        <dbReference type="SAM" id="SignalP"/>
    </source>
</evidence>
<reference evidence="3" key="1">
    <citation type="submission" date="2016-06" db="EMBL/GenBank/DDBJ databases">
        <authorList>
            <person name="Varghese N."/>
            <person name="Submissions Spin"/>
        </authorList>
    </citation>
    <scope>NUCLEOTIDE SEQUENCE [LARGE SCALE GENOMIC DNA]</scope>
    <source>
        <strain evidence="3">DSM 43168</strain>
    </source>
</reference>
<feature type="signal peptide" evidence="1">
    <location>
        <begin position="1"/>
        <end position="35"/>
    </location>
</feature>
<dbReference type="PROSITE" id="PS51318">
    <property type="entry name" value="TAT"/>
    <property type="match status" value="1"/>
</dbReference>
<accession>A0A1C5AME3</accession>
<evidence type="ECO:0000313" key="2">
    <source>
        <dbReference type="EMBL" id="SCF46296.1"/>
    </source>
</evidence>
<dbReference type="InterPro" id="IPR006311">
    <property type="entry name" value="TAT_signal"/>
</dbReference>
<dbReference type="EMBL" id="FMCT01000014">
    <property type="protein sequence ID" value="SCF46296.1"/>
    <property type="molecule type" value="Genomic_DNA"/>
</dbReference>
<gene>
    <name evidence="2" type="ORF">GA0070563_114160</name>
</gene>